<dbReference type="GeneID" id="8245281"/>
<dbReference type="RefSeq" id="XP_002503991.1">
    <property type="nucleotide sequence ID" value="XM_002503945.1"/>
</dbReference>
<dbReference type="InParanoid" id="C1EAR5"/>
<keyword evidence="2" id="KW-1185">Reference proteome</keyword>
<protein>
    <submittedName>
        <fullName evidence="1">Uncharacterized protein</fullName>
    </submittedName>
</protein>
<dbReference type="PANTHER" id="PTHR34559">
    <property type="entry name" value="CYTOCHROME B-C1 COMPLEX SUBUNIT 8"/>
    <property type="match status" value="1"/>
</dbReference>
<dbReference type="STRING" id="296587.C1EAR5"/>
<dbReference type="GO" id="GO:0098803">
    <property type="term" value="C:respiratory chain complex"/>
    <property type="evidence" value="ECO:0007669"/>
    <property type="project" value="InterPro"/>
</dbReference>
<reference evidence="1 2" key="1">
    <citation type="journal article" date="2009" name="Science">
        <title>Green evolution and dynamic adaptations revealed by genomes of the marine picoeukaryotes Micromonas.</title>
        <authorList>
            <person name="Worden A.Z."/>
            <person name="Lee J.H."/>
            <person name="Mock T."/>
            <person name="Rouze P."/>
            <person name="Simmons M.P."/>
            <person name="Aerts A.L."/>
            <person name="Allen A.E."/>
            <person name="Cuvelier M.L."/>
            <person name="Derelle E."/>
            <person name="Everett M.V."/>
            <person name="Foulon E."/>
            <person name="Grimwood J."/>
            <person name="Gundlach H."/>
            <person name="Henrissat B."/>
            <person name="Napoli C."/>
            <person name="McDonald S.M."/>
            <person name="Parker M.S."/>
            <person name="Rombauts S."/>
            <person name="Salamov A."/>
            <person name="Von Dassow P."/>
            <person name="Badger J.H."/>
            <person name="Coutinho P.M."/>
            <person name="Demir E."/>
            <person name="Dubchak I."/>
            <person name="Gentemann C."/>
            <person name="Eikrem W."/>
            <person name="Gready J.E."/>
            <person name="John U."/>
            <person name="Lanier W."/>
            <person name="Lindquist E.A."/>
            <person name="Lucas S."/>
            <person name="Mayer K.F."/>
            <person name="Moreau H."/>
            <person name="Not F."/>
            <person name="Otillar R."/>
            <person name="Panaud O."/>
            <person name="Pangilinan J."/>
            <person name="Paulsen I."/>
            <person name="Piegu B."/>
            <person name="Poliakov A."/>
            <person name="Robbens S."/>
            <person name="Schmutz J."/>
            <person name="Toulza E."/>
            <person name="Wyss T."/>
            <person name="Zelensky A."/>
            <person name="Zhou K."/>
            <person name="Armbrust E.V."/>
            <person name="Bhattacharya D."/>
            <person name="Goodenough U.W."/>
            <person name="Van de Peer Y."/>
            <person name="Grigoriev I.V."/>
        </authorList>
    </citation>
    <scope>NUCLEOTIDE SEQUENCE [LARGE SCALE GENOMIC DNA]</scope>
    <source>
        <strain evidence="2">RCC299 / NOUM17</strain>
    </source>
</reference>
<dbReference type="FunCoup" id="C1EAR5">
    <property type="interactions" value="323"/>
</dbReference>
<dbReference type="InterPro" id="IPR020101">
    <property type="entry name" value="Cyt_b-c1_8-plants"/>
</dbReference>
<dbReference type="OrthoDB" id="1841852at2759"/>
<dbReference type="PANTHER" id="PTHR34559:SF1">
    <property type="entry name" value="OS06G0175900 PROTEIN"/>
    <property type="match status" value="1"/>
</dbReference>
<gene>
    <name evidence="1" type="ORF">MICPUN_51032</name>
</gene>
<evidence type="ECO:0000313" key="2">
    <source>
        <dbReference type="Proteomes" id="UP000002009"/>
    </source>
</evidence>
<proteinExistence type="predicted"/>
<dbReference type="AlphaFoldDB" id="C1EAR5"/>
<sequence length="72" mass="8091">MGRSAVRLSEVVYTVSPMKTGVLGGLFKDWPKVMAKKIGGWGDAFFFGVIPTVGVYQYAVNYKENEKQSHRY</sequence>
<organism evidence="1 2">
    <name type="scientific">Micromonas commoda (strain RCC299 / NOUM17 / CCMP2709)</name>
    <name type="common">Picoplanktonic green alga</name>
    <dbReference type="NCBI Taxonomy" id="296587"/>
    <lineage>
        <taxon>Eukaryota</taxon>
        <taxon>Viridiplantae</taxon>
        <taxon>Chlorophyta</taxon>
        <taxon>Mamiellophyceae</taxon>
        <taxon>Mamiellales</taxon>
        <taxon>Mamiellaceae</taxon>
        <taxon>Micromonas</taxon>
    </lineage>
</organism>
<dbReference type="Proteomes" id="UP000002009">
    <property type="component" value="Chromosome 7"/>
</dbReference>
<name>C1EAR5_MICCC</name>
<dbReference type="EMBL" id="CP001328">
    <property type="protein sequence ID" value="ACO65249.1"/>
    <property type="molecule type" value="Genomic_DNA"/>
</dbReference>
<evidence type="ECO:0000313" key="1">
    <source>
        <dbReference type="EMBL" id="ACO65249.1"/>
    </source>
</evidence>
<accession>C1EAR5</accession>
<dbReference type="KEGG" id="mis:MICPUN_51032"/>
<dbReference type="OMA" id="ADNWIST"/>
<dbReference type="Pfam" id="PF10890">
    <property type="entry name" value="Cyt_b-c1_8"/>
    <property type="match status" value="1"/>
</dbReference>